<keyword evidence="2" id="KW-0472">Membrane</keyword>
<dbReference type="EMBL" id="FPCJ01000001">
    <property type="protein sequence ID" value="SFV32784.1"/>
    <property type="molecule type" value="Genomic_DNA"/>
</dbReference>
<dbReference type="Proteomes" id="UP000199537">
    <property type="component" value="Unassembled WGS sequence"/>
</dbReference>
<dbReference type="InterPro" id="IPR011047">
    <property type="entry name" value="Quinoprotein_ADH-like_sf"/>
</dbReference>
<dbReference type="Pfam" id="PF06580">
    <property type="entry name" value="His_kinase"/>
    <property type="match status" value="1"/>
</dbReference>
<evidence type="ECO:0000256" key="2">
    <source>
        <dbReference type="SAM" id="Phobius"/>
    </source>
</evidence>
<keyword evidence="6" id="KW-1185">Reference proteome</keyword>
<dbReference type="InterPro" id="IPR036890">
    <property type="entry name" value="HATPase_C_sf"/>
</dbReference>
<protein>
    <submittedName>
        <fullName evidence="5">Histidine kinase</fullName>
    </submittedName>
</protein>
<evidence type="ECO:0000313" key="6">
    <source>
        <dbReference type="Proteomes" id="UP000199537"/>
    </source>
</evidence>
<dbReference type="PANTHER" id="PTHR34220">
    <property type="entry name" value="SENSOR HISTIDINE KINASE YPDA"/>
    <property type="match status" value="1"/>
</dbReference>
<dbReference type="InterPro" id="IPR013783">
    <property type="entry name" value="Ig-like_fold"/>
</dbReference>
<reference evidence="6" key="1">
    <citation type="submission" date="2016-10" db="EMBL/GenBank/DDBJ databases">
        <authorList>
            <person name="Varghese N."/>
            <person name="Submissions S."/>
        </authorList>
    </citation>
    <scope>NUCLEOTIDE SEQUENCE [LARGE SCALE GENOMIC DNA]</scope>
    <source>
        <strain evidence="6">DSM 14807</strain>
    </source>
</reference>
<dbReference type="Pfam" id="PF02518">
    <property type="entry name" value="HATPase_c"/>
    <property type="match status" value="1"/>
</dbReference>
<evidence type="ECO:0000313" key="5">
    <source>
        <dbReference type="EMBL" id="SFV32784.1"/>
    </source>
</evidence>
<keyword evidence="1" id="KW-0175">Coiled coil</keyword>
<name>A0A1I7NDM9_9BACT</name>
<dbReference type="SMART" id="SM00387">
    <property type="entry name" value="HATPase_c"/>
    <property type="match status" value="1"/>
</dbReference>
<keyword evidence="2" id="KW-1133">Transmembrane helix</keyword>
<dbReference type="Gene3D" id="2.130.10.10">
    <property type="entry name" value="YVTN repeat-like/Quinoprotein amine dehydrogenase"/>
    <property type="match status" value="3"/>
</dbReference>
<feature type="transmembrane region" description="Helical" evidence="2">
    <location>
        <begin position="727"/>
        <end position="748"/>
    </location>
</feature>
<dbReference type="PANTHER" id="PTHR34220:SF7">
    <property type="entry name" value="SENSOR HISTIDINE KINASE YPDA"/>
    <property type="match status" value="1"/>
</dbReference>
<dbReference type="STRING" id="1393122.SAMN05660895_1455"/>
<keyword evidence="3" id="KW-0732">Signal</keyword>
<dbReference type="Gene3D" id="2.60.40.10">
    <property type="entry name" value="Immunoglobulins"/>
    <property type="match status" value="1"/>
</dbReference>
<dbReference type="Gene3D" id="3.30.565.10">
    <property type="entry name" value="Histidine kinase-like ATPase, C-terminal domain"/>
    <property type="match status" value="1"/>
</dbReference>
<dbReference type="OrthoDB" id="9809670at2"/>
<dbReference type="GO" id="GO:0000155">
    <property type="term" value="F:phosphorelay sensor kinase activity"/>
    <property type="evidence" value="ECO:0007669"/>
    <property type="project" value="InterPro"/>
</dbReference>
<evidence type="ECO:0000256" key="3">
    <source>
        <dbReference type="SAM" id="SignalP"/>
    </source>
</evidence>
<dbReference type="InterPro" id="IPR015943">
    <property type="entry name" value="WD40/YVTN_repeat-like_dom_sf"/>
</dbReference>
<feature type="domain" description="Histidine kinase/HSP90-like ATPase" evidence="4">
    <location>
        <begin position="865"/>
        <end position="963"/>
    </location>
</feature>
<dbReference type="InterPro" id="IPR050640">
    <property type="entry name" value="Bact_2-comp_sensor_kinase"/>
</dbReference>
<sequence length="975" mass="112433">MKNLLLICIIGLACFLWNNSYAQEPDKSLPANPINLSARYFSLSQGLPAQSLYGCVQDKRGFLWIATENGIARFDGFQFRRYGIQDGLPDLDVLNTTMDSIGTIWALPFQKPPVYYDWQTDHFYVLPSLAARDFRSYRAFVLSQSEIALCDIHGRVYIVHTRYRQIMDSFDFHTLVYQIVKLPANRYGVLLSDKYLMLQNHQLLFASALPIQVRFAVSRENIMFCGTDSTLLQLDIQTGNIAFRKKFPFSIRQIDKAPDGLYATTLQGEIYLINPVSLQIQRKIWQNASANEVYDRGDGLIWICTKEEGLIQLRQQYIKSFFPPSAPHVSNLNCILPFDNGIVAGNNQGECIFWTYQQDQQVAHLSKQILTTHPNLDAWIRKIFYNDPYFLIVSQTGLYQLHPGKNPVRIFPQYFGFKVAARVDDSTYWLGSHGYLYLLRYHRGRYDIHLVASGKRITAIAPLTSNECYVGSDDGLYHVQHGRLTKMNMHGCIGQQKIQVLTRDSRGWIWVAYGGDSLLAFQNKNIRFLIKTSEHFPGDIIKCLYADENDIWVGTNNCLGKIHVDSAPQLHVYTTFFSVYDGLAGEQINDIQRYGHNLFIATSNGISYFPASFTIPAHDIPVYIMNMQTGRHKYAALDKHVVLSYKENFIRFDLSAIDYSGLPAIWFRYRLNNHHWIFTKNPVIYLYELPPGVYKLEVQAIRRDGMPSALTATESFEIRAPFFTKPIFWFALILAILIMAAFLLWRIYSKKHRRRMAQLEQEKKITELETQMLRAQINPHFIFNTLNAIKQMMYENDFKQANAYLDRFSALLRFTLYTRYDAIVSLHQELTYLSQYLELEKLRFGDQFEYHIEIENHEAIASVGIPAMLLLPVVENAVKHGIRKLKTKRGLVKICISFYEQTCRIEIMDNGPGISMHKTSVAGKGLEITRKRAEWHHIRFDLQRKTDADQSFTVAVFEIPVQHAVALCQPSVAIS</sequence>
<dbReference type="InterPro" id="IPR003594">
    <property type="entry name" value="HATPase_dom"/>
</dbReference>
<feature type="signal peptide" evidence="3">
    <location>
        <begin position="1"/>
        <end position="22"/>
    </location>
</feature>
<accession>A0A1I7NDM9</accession>
<dbReference type="GO" id="GO:0016020">
    <property type="term" value="C:membrane"/>
    <property type="evidence" value="ECO:0007669"/>
    <property type="project" value="InterPro"/>
</dbReference>
<keyword evidence="5" id="KW-0418">Kinase</keyword>
<dbReference type="RefSeq" id="WP_092459374.1">
    <property type="nucleotide sequence ID" value="NZ_FPCJ01000001.1"/>
</dbReference>
<evidence type="ECO:0000256" key="1">
    <source>
        <dbReference type="SAM" id="Coils"/>
    </source>
</evidence>
<dbReference type="AlphaFoldDB" id="A0A1I7NDM9"/>
<dbReference type="InterPro" id="IPR010559">
    <property type="entry name" value="Sig_transdc_His_kin_internal"/>
</dbReference>
<organism evidence="5 6">
    <name type="scientific">Thermoflavifilum thermophilum</name>
    <dbReference type="NCBI Taxonomy" id="1393122"/>
    <lineage>
        <taxon>Bacteria</taxon>
        <taxon>Pseudomonadati</taxon>
        <taxon>Bacteroidota</taxon>
        <taxon>Chitinophagia</taxon>
        <taxon>Chitinophagales</taxon>
        <taxon>Chitinophagaceae</taxon>
        <taxon>Thermoflavifilum</taxon>
    </lineage>
</organism>
<evidence type="ECO:0000259" key="4">
    <source>
        <dbReference type="SMART" id="SM00387"/>
    </source>
</evidence>
<keyword evidence="5" id="KW-0808">Transferase</keyword>
<dbReference type="SUPFAM" id="SSF50998">
    <property type="entry name" value="Quinoprotein alcohol dehydrogenase-like"/>
    <property type="match status" value="1"/>
</dbReference>
<proteinExistence type="predicted"/>
<feature type="coiled-coil region" evidence="1">
    <location>
        <begin position="749"/>
        <end position="776"/>
    </location>
</feature>
<keyword evidence="2" id="KW-0812">Transmembrane</keyword>
<dbReference type="SUPFAM" id="SSF55874">
    <property type="entry name" value="ATPase domain of HSP90 chaperone/DNA topoisomerase II/histidine kinase"/>
    <property type="match status" value="1"/>
</dbReference>
<feature type="chain" id="PRO_5011774409" evidence="3">
    <location>
        <begin position="23"/>
        <end position="975"/>
    </location>
</feature>
<gene>
    <name evidence="5" type="ORF">SAMN05660895_1455</name>
</gene>